<evidence type="ECO:0008006" key="4">
    <source>
        <dbReference type="Google" id="ProtNLM"/>
    </source>
</evidence>
<organism evidence="2 3">
    <name type="scientific">Luteolibacter arcticus</name>
    <dbReference type="NCBI Taxonomy" id="1581411"/>
    <lineage>
        <taxon>Bacteria</taxon>
        <taxon>Pseudomonadati</taxon>
        <taxon>Verrucomicrobiota</taxon>
        <taxon>Verrucomicrobiia</taxon>
        <taxon>Verrucomicrobiales</taxon>
        <taxon>Verrucomicrobiaceae</taxon>
        <taxon>Luteolibacter</taxon>
    </lineage>
</organism>
<accession>A0ABT3GFY1</accession>
<evidence type="ECO:0000313" key="3">
    <source>
        <dbReference type="Proteomes" id="UP001320876"/>
    </source>
</evidence>
<dbReference type="PROSITE" id="PS51257">
    <property type="entry name" value="PROKAR_LIPOPROTEIN"/>
    <property type="match status" value="1"/>
</dbReference>
<protein>
    <recommendedName>
        <fullName evidence="4">Lipoprotein</fullName>
    </recommendedName>
</protein>
<evidence type="ECO:0000313" key="2">
    <source>
        <dbReference type="EMBL" id="MCW1922515.1"/>
    </source>
</evidence>
<proteinExistence type="predicted"/>
<reference evidence="2 3" key="1">
    <citation type="submission" date="2022-10" db="EMBL/GenBank/DDBJ databases">
        <title>Luteolibacter arcticus strain CCTCC AB 2014275, whole genome shotgun sequencing project.</title>
        <authorList>
            <person name="Zhao G."/>
            <person name="Shen L."/>
        </authorList>
    </citation>
    <scope>NUCLEOTIDE SEQUENCE [LARGE SCALE GENOMIC DNA]</scope>
    <source>
        <strain evidence="2 3">CCTCC AB 2014275</strain>
    </source>
</reference>
<feature type="region of interest" description="Disordered" evidence="1">
    <location>
        <begin position="38"/>
        <end position="72"/>
    </location>
</feature>
<dbReference type="RefSeq" id="WP_264486622.1">
    <property type="nucleotide sequence ID" value="NZ_JAPDDT010000002.1"/>
</dbReference>
<feature type="compositionally biased region" description="Basic and acidic residues" evidence="1">
    <location>
        <begin position="38"/>
        <end position="47"/>
    </location>
</feature>
<feature type="compositionally biased region" description="Basic and acidic residues" evidence="1">
    <location>
        <begin position="55"/>
        <end position="72"/>
    </location>
</feature>
<dbReference type="EMBL" id="JAPDDT010000002">
    <property type="protein sequence ID" value="MCW1922515.1"/>
    <property type="molecule type" value="Genomic_DNA"/>
</dbReference>
<evidence type="ECO:0000256" key="1">
    <source>
        <dbReference type="SAM" id="MobiDB-lite"/>
    </source>
</evidence>
<comment type="caution">
    <text evidence="2">The sequence shown here is derived from an EMBL/GenBank/DDBJ whole genome shotgun (WGS) entry which is preliminary data.</text>
</comment>
<keyword evidence="3" id="KW-1185">Reference proteome</keyword>
<name>A0ABT3GFY1_9BACT</name>
<dbReference type="Proteomes" id="UP001320876">
    <property type="component" value="Unassembled WGS sequence"/>
</dbReference>
<gene>
    <name evidence="2" type="ORF">OKA05_08110</name>
</gene>
<sequence>MKTSLLAIAAVIPLLASCTGDPNSGGIFWSEPAAQQRLSDRQQRLDDVEGQTSRTRSDSRRKQAEIDRLSGE</sequence>